<keyword evidence="2" id="KW-1185">Reference proteome</keyword>
<name>A0AA40C4W4_9PEZI</name>
<dbReference type="Proteomes" id="UP001174934">
    <property type="component" value="Unassembled WGS sequence"/>
</dbReference>
<proteinExistence type="predicted"/>
<evidence type="ECO:0000313" key="1">
    <source>
        <dbReference type="EMBL" id="KAK0625177.1"/>
    </source>
</evidence>
<protein>
    <submittedName>
        <fullName evidence="1">Uncharacterized protein</fullName>
    </submittedName>
</protein>
<accession>A0AA40C4W4</accession>
<sequence length="186" mass="19538">MTTASAVLPDLVFLMQRQLNYCKECRHNLSKEGNPARIAGHHQRYGLSAVPVVPLSKLAPSIALSRTSLADLASSSFILMASSSGFNVLSGDAGNWIQVFINDEGCLIVVHTTAPAHARGATIVSADAAGSSHLMVAREGKCYSLACASNDGRREVGTAGCWVDFQTEDAAAAVAQCAAYHFLAVT</sequence>
<reference evidence="1" key="1">
    <citation type="submission" date="2023-06" db="EMBL/GenBank/DDBJ databases">
        <title>Genome-scale phylogeny and comparative genomics of the fungal order Sordariales.</title>
        <authorList>
            <consortium name="Lawrence Berkeley National Laboratory"/>
            <person name="Hensen N."/>
            <person name="Bonometti L."/>
            <person name="Westerberg I."/>
            <person name="Brannstrom I.O."/>
            <person name="Guillou S."/>
            <person name="Cros-Aarteil S."/>
            <person name="Calhoun S."/>
            <person name="Haridas S."/>
            <person name="Kuo A."/>
            <person name="Mondo S."/>
            <person name="Pangilinan J."/>
            <person name="Riley R."/>
            <person name="LaButti K."/>
            <person name="Andreopoulos B."/>
            <person name="Lipzen A."/>
            <person name="Chen C."/>
            <person name="Yanf M."/>
            <person name="Daum C."/>
            <person name="Ng V."/>
            <person name="Clum A."/>
            <person name="Steindorff A."/>
            <person name="Ohm R."/>
            <person name="Martin F."/>
            <person name="Silar P."/>
            <person name="Natvig D."/>
            <person name="Lalanne C."/>
            <person name="Gautier V."/>
            <person name="Ament-velasquez S.L."/>
            <person name="Kruys A."/>
            <person name="Hutchinson M.I."/>
            <person name="Powell A.J."/>
            <person name="Barry K."/>
            <person name="Miller A.N."/>
            <person name="Grigoriev I.V."/>
            <person name="Debuchy R."/>
            <person name="Gladieux P."/>
            <person name="Thoren M.H."/>
            <person name="Johannesson H."/>
        </authorList>
    </citation>
    <scope>NUCLEOTIDE SEQUENCE</scope>
    <source>
        <strain evidence="1">SMH3391-2</strain>
    </source>
</reference>
<dbReference type="EMBL" id="JAULSR010000003">
    <property type="protein sequence ID" value="KAK0625177.1"/>
    <property type="molecule type" value="Genomic_DNA"/>
</dbReference>
<comment type="caution">
    <text evidence="1">The sequence shown here is derived from an EMBL/GenBank/DDBJ whole genome shotgun (WGS) entry which is preliminary data.</text>
</comment>
<organism evidence="1 2">
    <name type="scientific">Bombardia bombarda</name>
    <dbReference type="NCBI Taxonomy" id="252184"/>
    <lineage>
        <taxon>Eukaryota</taxon>
        <taxon>Fungi</taxon>
        <taxon>Dikarya</taxon>
        <taxon>Ascomycota</taxon>
        <taxon>Pezizomycotina</taxon>
        <taxon>Sordariomycetes</taxon>
        <taxon>Sordariomycetidae</taxon>
        <taxon>Sordariales</taxon>
        <taxon>Lasiosphaeriaceae</taxon>
        <taxon>Bombardia</taxon>
    </lineage>
</organism>
<evidence type="ECO:0000313" key="2">
    <source>
        <dbReference type="Proteomes" id="UP001174934"/>
    </source>
</evidence>
<dbReference type="AlphaFoldDB" id="A0AA40C4W4"/>
<gene>
    <name evidence="1" type="ORF">B0T17DRAFT_599740</name>
</gene>